<dbReference type="InterPro" id="IPR001789">
    <property type="entry name" value="Sig_transdc_resp-reg_receiver"/>
</dbReference>
<dbReference type="InterPro" id="IPR050706">
    <property type="entry name" value="Cyclic-di-GMP_PDE-like"/>
</dbReference>
<feature type="domain" description="EAL" evidence="3">
    <location>
        <begin position="139"/>
        <end position="392"/>
    </location>
</feature>
<keyword evidence="5" id="KW-1185">Reference proteome</keyword>
<comment type="caution">
    <text evidence="4">The sequence shown here is derived from an EMBL/GenBank/DDBJ whole genome shotgun (WGS) entry which is preliminary data.</text>
</comment>
<feature type="modified residue" description="4-aspartylphosphate" evidence="1">
    <location>
        <position position="58"/>
    </location>
</feature>
<dbReference type="PANTHER" id="PTHR33121">
    <property type="entry name" value="CYCLIC DI-GMP PHOSPHODIESTERASE PDEF"/>
    <property type="match status" value="1"/>
</dbReference>
<protein>
    <submittedName>
        <fullName evidence="4">EAL domain-containing protein</fullName>
    </submittedName>
</protein>
<evidence type="ECO:0000256" key="1">
    <source>
        <dbReference type="PROSITE-ProRule" id="PRU00169"/>
    </source>
</evidence>
<dbReference type="Gene3D" id="3.20.20.450">
    <property type="entry name" value="EAL domain"/>
    <property type="match status" value="1"/>
</dbReference>
<dbReference type="InterPro" id="IPR001633">
    <property type="entry name" value="EAL_dom"/>
</dbReference>
<dbReference type="EMBL" id="QOVG01000005">
    <property type="protein sequence ID" value="NDK38986.1"/>
    <property type="molecule type" value="Genomic_DNA"/>
</dbReference>
<proteinExistence type="predicted"/>
<dbReference type="PROSITE" id="PS50883">
    <property type="entry name" value="EAL"/>
    <property type="match status" value="1"/>
</dbReference>
<dbReference type="InterPro" id="IPR035919">
    <property type="entry name" value="EAL_sf"/>
</dbReference>
<dbReference type="PANTHER" id="PTHR33121:SF79">
    <property type="entry name" value="CYCLIC DI-GMP PHOSPHODIESTERASE PDED-RELATED"/>
    <property type="match status" value="1"/>
</dbReference>
<evidence type="ECO:0000259" key="2">
    <source>
        <dbReference type="PROSITE" id="PS50110"/>
    </source>
</evidence>
<evidence type="ECO:0000313" key="4">
    <source>
        <dbReference type="EMBL" id="NDK38986.1"/>
    </source>
</evidence>
<organism evidence="4 5">
    <name type="scientific">Pseudoxanthomonas gei</name>
    <dbReference type="NCBI Taxonomy" id="1383030"/>
    <lineage>
        <taxon>Bacteria</taxon>
        <taxon>Pseudomonadati</taxon>
        <taxon>Pseudomonadota</taxon>
        <taxon>Gammaproteobacteria</taxon>
        <taxon>Lysobacterales</taxon>
        <taxon>Lysobacteraceae</taxon>
        <taxon>Pseudoxanthomonas</taxon>
    </lineage>
</organism>
<accession>A0ABX0AFF5</accession>
<dbReference type="InterPro" id="IPR011006">
    <property type="entry name" value="CheY-like_superfamily"/>
</dbReference>
<dbReference type="SUPFAM" id="SSF141868">
    <property type="entry name" value="EAL domain-like"/>
    <property type="match status" value="1"/>
</dbReference>
<evidence type="ECO:0000259" key="3">
    <source>
        <dbReference type="PROSITE" id="PS50883"/>
    </source>
</evidence>
<dbReference type="Pfam" id="PF00072">
    <property type="entry name" value="Response_reg"/>
    <property type="match status" value="1"/>
</dbReference>
<reference evidence="4 5" key="1">
    <citation type="submission" date="2018-07" db="EMBL/GenBank/DDBJ databases">
        <title>Whole genome Sequencing of Pseudoxanthomonas gei KCTC 32298 (T).</title>
        <authorList>
            <person name="Kumar S."/>
            <person name="Bansal K."/>
            <person name="Kaur A."/>
            <person name="Patil P."/>
            <person name="Sharma S."/>
            <person name="Patil P.B."/>
        </authorList>
    </citation>
    <scope>NUCLEOTIDE SEQUENCE [LARGE SCALE GENOMIC DNA]</scope>
    <source>
        <strain evidence="4 5">KCTC 32298</strain>
    </source>
</reference>
<dbReference type="CDD" id="cd01948">
    <property type="entry name" value="EAL"/>
    <property type="match status" value="1"/>
</dbReference>
<feature type="domain" description="Response regulatory" evidence="2">
    <location>
        <begin position="7"/>
        <end position="128"/>
    </location>
</feature>
<dbReference type="RefSeq" id="WP_162349559.1">
    <property type="nucleotide sequence ID" value="NZ_QOVG01000005.1"/>
</dbReference>
<dbReference type="SUPFAM" id="SSF52172">
    <property type="entry name" value="CheY-like"/>
    <property type="match status" value="1"/>
</dbReference>
<sequence>MDKSALRILVLDDEPFMLRLLAQMLDSLGFTSVATCESGASALQQIGTAQRPELILMDLNMPHMDGVEFVRKLVEHGYRGSLLLISGEDERVMQMAEKLVQAHQITVLGHLPKPASREALAAVLETWRPGYSVPLPARKSYDQTELRHAIERGHLVNYYQPKVVVATGAVAGVETLVRWRHPQDGLVFPDQFIGIAERHGLIDELTRLVLAGALAQARRWRGQGLELHVAVNVSMDNLSSVGFADFVAATALAAGHAPQDLILEITEGSLMQDLRAPLETLTRLRMKRFRLSIDDFGTGHSSLSQLRDISFDELKIDRGFVHGALHDKTARAIYDASLGLGRKLGMEVVAEGVEDNEDWELLHLTGCELAQGYFIGRPMPASELPGWIASWQGRLSHGQLVGLHGEG</sequence>
<dbReference type="SMART" id="SM00052">
    <property type="entry name" value="EAL"/>
    <property type="match status" value="1"/>
</dbReference>
<dbReference type="PROSITE" id="PS50110">
    <property type="entry name" value="RESPONSE_REGULATORY"/>
    <property type="match status" value="1"/>
</dbReference>
<gene>
    <name evidence="4" type="ORF">DT603_09055</name>
</gene>
<keyword evidence="1" id="KW-0597">Phosphoprotein</keyword>
<evidence type="ECO:0000313" key="5">
    <source>
        <dbReference type="Proteomes" id="UP001429354"/>
    </source>
</evidence>
<dbReference type="Proteomes" id="UP001429354">
    <property type="component" value="Unassembled WGS sequence"/>
</dbReference>
<dbReference type="SMART" id="SM00448">
    <property type="entry name" value="REC"/>
    <property type="match status" value="1"/>
</dbReference>
<dbReference type="Pfam" id="PF00563">
    <property type="entry name" value="EAL"/>
    <property type="match status" value="1"/>
</dbReference>
<dbReference type="Gene3D" id="3.40.50.2300">
    <property type="match status" value="1"/>
</dbReference>
<name>A0ABX0AFF5_9GAMM</name>